<evidence type="ECO:0000256" key="1">
    <source>
        <dbReference type="ARBA" id="ARBA00023002"/>
    </source>
</evidence>
<dbReference type="SUPFAM" id="SSF51316">
    <property type="entry name" value="Mss4-like"/>
    <property type="match status" value="1"/>
</dbReference>
<dbReference type="Gene3D" id="3.30.1060.10">
    <property type="entry name" value="Peptide methionine sulphoxide reductase MsrA"/>
    <property type="match status" value="1"/>
</dbReference>
<keyword evidence="10" id="KW-1185">Reference proteome</keyword>
<reference evidence="10" key="1">
    <citation type="submission" date="2016-10" db="EMBL/GenBank/DDBJ databases">
        <authorList>
            <person name="Varghese N."/>
            <person name="Submissions S."/>
        </authorList>
    </citation>
    <scope>NUCLEOTIDE SEQUENCE [LARGE SCALE GENOMIC DNA]</scope>
    <source>
        <strain evidence="10">DSM 23317</strain>
    </source>
</reference>
<name>A0A1G8R989_9GAMM</name>
<dbReference type="SUPFAM" id="SSF55068">
    <property type="entry name" value="Peptide methionine sulfoxide reductase"/>
    <property type="match status" value="1"/>
</dbReference>
<dbReference type="Pfam" id="PF01641">
    <property type="entry name" value="SelR"/>
    <property type="match status" value="1"/>
</dbReference>
<comment type="function">
    <text evidence="3 7">Has an important function as a repair enzyme for proteins that have been inactivated by oxidation. Catalyzes the reversible oxidation-reduction of methionine sulfoxide in proteins to methionine.</text>
</comment>
<dbReference type="InterPro" id="IPR002579">
    <property type="entry name" value="Met_Sox_Rdtase_MsrB_dom"/>
</dbReference>
<dbReference type="GO" id="GO:0033744">
    <property type="term" value="F:L-methionine:thioredoxin-disulfide S-oxidoreductase activity"/>
    <property type="evidence" value="ECO:0007669"/>
    <property type="project" value="RHEA"/>
</dbReference>
<feature type="active site" evidence="7">
    <location>
        <position position="133"/>
    </location>
</feature>
<comment type="similarity">
    <text evidence="7">Belongs to the MsrA Met sulfoxide reductase family.</text>
</comment>
<dbReference type="InterPro" id="IPR002569">
    <property type="entry name" value="Met_Sox_Rdtase_MsrA_dom"/>
</dbReference>
<comment type="catalytic activity">
    <reaction evidence="5">
        <text>L-methionyl-[protein] + [thioredoxin]-disulfide + H2O = L-methionyl-(R)-S-oxide-[protein] + [thioredoxin]-dithiol</text>
        <dbReference type="Rhea" id="RHEA:24164"/>
        <dbReference type="Rhea" id="RHEA-COMP:10698"/>
        <dbReference type="Rhea" id="RHEA-COMP:10700"/>
        <dbReference type="Rhea" id="RHEA-COMP:12313"/>
        <dbReference type="Rhea" id="RHEA-COMP:12314"/>
        <dbReference type="ChEBI" id="CHEBI:15377"/>
        <dbReference type="ChEBI" id="CHEBI:16044"/>
        <dbReference type="ChEBI" id="CHEBI:29950"/>
        <dbReference type="ChEBI" id="CHEBI:45764"/>
        <dbReference type="ChEBI" id="CHEBI:50058"/>
        <dbReference type="EC" id="1.8.4.12"/>
    </reaction>
</comment>
<dbReference type="GO" id="GO:0033743">
    <property type="term" value="F:peptide-methionine (R)-S-oxide reductase activity"/>
    <property type="evidence" value="ECO:0007669"/>
    <property type="project" value="UniProtKB-EC"/>
</dbReference>
<dbReference type="InterPro" id="IPR011057">
    <property type="entry name" value="Mss4-like_sf"/>
</dbReference>
<organism evidence="9 10">
    <name type="scientific">Ferrimonas sediminum</name>
    <dbReference type="NCBI Taxonomy" id="718193"/>
    <lineage>
        <taxon>Bacteria</taxon>
        <taxon>Pseudomonadati</taxon>
        <taxon>Pseudomonadota</taxon>
        <taxon>Gammaproteobacteria</taxon>
        <taxon>Alteromonadales</taxon>
        <taxon>Ferrimonadaceae</taxon>
        <taxon>Ferrimonas</taxon>
    </lineage>
</organism>
<dbReference type="InterPro" id="IPR036509">
    <property type="entry name" value="Met_Sox_Rdtase_MsrA_sf"/>
</dbReference>
<dbReference type="RefSeq" id="WP_090364609.1">
    <property type="nucleotide sequence ID" value="NZ_FNEM01000005.1"/>
</dbReference>
<protein>
    <recommendedName>
        <fullName evidence="7">Peptide methionine sulfoxide reductase MsrA</fullName>
        <shortName evidence="7">Protein-methionine-S-oxide reductase</shortName>
        <ecNumber evidence="7">1.8.4.11</ecNumber>
    </recommendedName>
    <alternativeName>
        <fullName evidence="7">Peptide-methionine (S)-S-oxide reductase</fullName>
        <shortName evidence="7">Peptide Met(O) reductase</shortName>
    </alternativeName>
</protein>
<evidence type="ECO:0000313" key="9">
    <source>
        <dbReference type="EMBL" id="SDJ13095.1"/>
    </source>
</evidence>
<dbReference type="PROSITE" id="PS51790">
    <property type="entry name" value="MSRB"/>
    <property type="match status" value="1"/>
</dbReference>
<keyword evidence="2" id="KW-0511">Multifunctional enzyme</keyword>
<evidence type="ECO:0000256" key="5">
    <source>
        <dbReference type="ARBA" id="ARBA00048488"/>
    </source>
</evidence>
<dbReference type="Proteomes" id="UP000199527">
    <property type="component" value="Unassembled WGS sequence"/>
</dbReference>
<dbReference type="NCBIfam" id="TIGR00401">
    <property type="entry name" value="msrA"/>
    <property type="match status" value="1"/>
</dbReference>
<dbReference type="PANTHER" id="PTHR43774">
    <property type="entry name" value="PEPTIDE METHIONINE SULFOXIDE REDUCTASE"/>
    <property type="match status" value="1"/>
</dbReference>
<dbReference type="Pfam" id="PF01625">
    <property type="entry name" value="PMSR"/>
    <property type="match status" value="1"/>
</dbReference>
<dbReference type="EMBL" id="FNEM01000005">
    <property type="protein sequence ID" value="SDJ13095.1"/>
    <property type="molecule type" value="Genomic_DNA"/>
</dbReference>
<feature type="domain" description="MsrB" evidence="8">
    <location>
        <begin position="1"/>
        <end position="119"/>
    </location>
</feature>
<dbReference type="EC" id="1.8.4.11" evidence="7"/>
<comment type="catalytic activity">
    <reaction evidence="6 7">
        <text>[thioredoxin]-disulfide + L-methionine + H2O = L-methionine (S)-S-oxide + [thioredoxin]-dithiol</text>
        <dbReference type="Rhea" id="RHEA:19993"/>
        <dbReference type="Rhea" id="RHEA-COMP:10698"/>
        <dbReference type="Rhea" id="RHEA-COMP:10700"/>
        <dbReference type="ChEBI" id="CHEBI:15377"/>
        <dbReference type="ChEBI" id="CHEBI:29950"/>
        <dbReference type="ChEBI" id="CHEBI:50058"/>
        <dbReference type="ChEBI" id="CHEBI:57844"/>
        <dbReference type="ChEBI" id="CHEBI:58772"/>
        <dbReference type="EC" id="1.8.4.11"/>
    </reaction>
</comment>
<gene>
    <name evidence="7" type="primary">msrA</name>
    <name evidence="9" type="ORF">SAMN04488540_10591</name>
</gene>
<dbReference type="GO" id="GO:0008113">
    <property type="term" value="F:peptide-methionine (S)-S-oxide reductase activity"/>
    <property type="evidence" value="ECO:0007669"/>
    <property type="project" value="UniProtKB-UniRule"/>
</dbReference>
<evidence type="ECO:0000256" key="3">
    <source>
        <dbReference type="ARBA" id="ARBA00024679"/>
    </source>
</evidence>
<evidence type="ECO:0000256" key="2">
    <source>
        <dbReference type="ARBA" id="ARBA00023268"/>
    </source>
</evidence>
<dbReference type="HAMAP" id="MF_01401">
    <property type="entry name" value="MsrA"/>
    <property type="match status" value="1"/>
</dbReference>
<proteinExistence type="inferred from homology"/>
<sequence>MSRRPLTAEEKQVLEHKGTEAPFSGRFLHHDSRGWYRCRNCDAPLYPSESKFDAGCGWPSFEAPLAQAVTEVADADGRRTEILCRQCGGHLGHVFRGERLTPANERHCVNSLSLAFSPEPGAQVASLMLGGGCFWCIEAVFERVNGVSRVVSGYAGGRIDNPGYQQVCSGETGHAEVVKLNYDPAVVDLDSLLELFFASHDPTTLNRQGADRGTQYRSIVICEDEEQAERVRHYVQRLEASGAFAQPIVTAIEQGHDFYPAELSHQQYYQQHQSQPYCQMVISPKVASVFQRFADRMKGDE</sequence>
<dbReference type="Gene3D" id="2.170.150.20">
    <property type="entry name" value="Peptide methionine sulfoxide reductase"/>
    <property type="match status" value="1"/>
</dbReference>
<dbReference type="PANTHER" id="PTHR43774:SF1">
    <property type="entry name" value="PEPTIDE METHIONINE SULFOXIDE REDUCTASE MSRA 2"/>
    <property type="match status" value="1"/>
</dbReference>
<evidence type="ECO:0000256" key="6">
    <source>
        <dbReference type="ARBA" id="ARBA00048782"/>
    </source>
</evidence>
<dbReference type="NCBIfam" id="NF004042">
    <property type="entry name" value="PRK05550.1"/>
    <property type="match status" value="1"/>
</dbReference>
<evidence type="ECO:0000256" key="4">
    <source>
        <dbReference type="ARBA" id="ARBA00047806"/>
    </source>
</evidence>
<dbReference type="OrthoDB" id="4174719at2"/>
<dbReference type="AlphaFoldDB" id="A0A1G8R989"/>
<evidence type="ECO:0000313" key="10">
    <source>
        <dbReference type="Proteomes" id="UP000199527"/>
    </source>
</evidence>
<keyword evidence="1 7" id="KW-0560">Oxidoreductase</keyword>
<evidence type="ECO:0000259" key="8">
    <source>
        <dbReference type="PROSITE" id="PS51790"/>
    </source>
</evidence>
<evidence type="ECO:0000256" key="7">
    <source>
        <dbReference type="HAMAP-Rule" id="MF_01401"/>
    </source>
</evidence>
<comment type="catalytic activity">
    <reaction evidence="4 7">
        <text>L-methionyl-[protein] + [thioredoxin]-disulfide + H2O = L-methionyl-(S)-S-oxide-[protein] + [thioredoxin]-dithiol</text>
        <dbReference type="Rhea" id="RHEA:14217"/>
        <dbReference type="Rhea" id="RHEA-COMP:10698"/>
        <dbReference type="Rhea" id="RHEA-COMP:10700"/>
        <dbReference type="Rhea" id="RHEA-COMP:12313"/>
        <dbReference type="Rhea" id="RHEA-COMP:12315"/>
        <dbReference type="ChEBI" id="CHEBI:15377"/>
        <dbReference type="ChEBI" id="CHEBI:16044"/>
        <dbReference type="ChEBI" id="CHEBI:29950"/>
        <dbReference type="ChEBI" id="CHEBI:44120"/>
        <dbReference type="ChEBI" id="CHEBI:50058"/>
        <dbReference type="EC" id="1.8.4.11"/>
    </reaction>
</comment>
<accession>A0A1G8R989</accession>